<dbReference type="InterPro" id="IPR027417">
    <property type="entry name" value="P-loop_NTPase"/>
</dbReference>
<organism evidence="5 6">
    <name type="scientific">Derxia gummosa DSM 723</name>
    <dbReference type="NCBI Taxonomy" id="1121388"/>
    <lineage>
        <taxon>Bacteria</taxon>
        <taxon>Pseudomonadati</taxon>
        <taxon>Pseudomonadota</taxon>
        <taxon>Betaproteobacteria</taxon>
        <taxon>Burkholderiales</taxon>
        <taxon>Alcaligenaceae</taxon>
        <taxon>Derxia</taxon>
    </lineage>
</organism>
<dbReference type="PANTHER" id="PTHR43119:SF1">
    <property type="entry name" value="ABC TRANSPORTER DOMAIN-CONTAINING PROTEIN"/>
    <property type="match status" value="1"/>
</dbReference>
<dbReference type="InterPro" id="IPR003593">
    <property type="entry name" value="AAA+_ATPase"/>
</dbReference>
<accession>A0A8B6X7D5</accession>
<reference evidence="6" key="2">
    <citation type="journal article" date="2002" name="Curr. Protein Pept. Sci.">
        <title>Phylogenetic and functional classification of ATP-binding cassette (ABC) systems.</title>
        <authorList>
            <person name="Bouige P."/>
            <person name="Laurent D."/>
            <person name="Piloyan L."/>
            <person name="Dassa E."/>
        </authorList>
    </citation>
    <scope>NUCLEOTIDE SEQUENCE</scope>
</reference>
<protein>
    <submittedName>
        <fullName evidence="6">ABC transporter ATP-binding protein</fullName>
    </submittedName>
</protein>
<keyword evidence="3 6" id="KW-0067">ATP-binding</keyword>
<evidence type="ECO:0000256" key="3">
    <source>
        <dbReference type="ARBA" id="ARBA00022840"/>
    </source>
</evidence>
<sequence length="200" mass="20699">MLELRGLARLNVGPIDLVVGAGECLAITGPSGAGKSLLLRMVADLDPHDGDCLLDGRSCAGMPATAWRAQVRYLPAESGWWRETVAEHFPSGTDFAAGLPALGLPAEAARWPVARLSTGERQRLALLRAIGPGVRVLLLDEPTSGLDAGNVAAVESLLAAQCAAGVALLLVTHDEAQAARLATRRLRLAGGRLATTEGAA</sequence>
<dbReference type="SMART" id="SM00382">
    <property type="entry name" value="AAA"/>
    <property type="match status" value="1"/>
</dbReference>
<keyword evidence="5" id="KW-1185">Reference proteome</keyword>
<dbReference type="Proteomes" id="UP000675920">
    <property type="component" value="Unplaced"/>
</dbReference>
<evidence type="ECO:0000313" key="6">
    <source>
        <dbReference type="RefSeq" id="WP_034410952.1"/>
    </source>
</evidence>
<dbReference type="PANTHER" id="PTHR43119">
    <property type="entry name" value="ABC TRANSPORT PROTEIN ATP-BINDING COMPONENT-RELATED"/>
    <property type="match status" value="1"/>
</dbReference>
<evidence type="ECO:0000313" key="5">
    <source>
        <dbReference type="Proteomes" id="UP000675920"/>
    </source>
</evidence>
<name>A0A8B6X7D5_9BURK</name>
<keyword evidence="1" id="KW-1003">Cell membrane</keyword>
<dbReference type="GO" id="GO:0016887">
    <property type="term" value="F:ATP hydrolysis activity"/>
    <property type="evidence" value="ECO:0007669"/>
    <property type="project" value="InterPro"/>
</dbReference>
<keyword evidence="1" id="KW-0472">Membrane</keyword>
<reference evidence="6" key="3">
    <citation type="journal article" date="2014" name="J. Gen. Physiol.">
        <title>Structural diversity of ABC transporters.</title>
        <authorList>
            <person name="ter Beek J."/>
            <person name="Guskov A."/>
            <person name="Slotboom D.J."/>
        </authorList>
    </citation>
    <scope>NUCLEOTIDE SEQUENCE</scope>
</reference>
<dbReference type="AlphaFoldDB" id="A0A8B6X7D5"/>
<dbReference type="CDD" id="cd00267">
    <property type="entry name" value="ABC_ATPase"/>
    <property type="match status" value="1"/>
</dbReference>
<dbReference type="Pfam" id="PF00005">
    <property type="entry name" value="ABC_tran"/>
    <property type="match status" value="1"/>
</dbReference>
<dbReference type="Gene3D" id="3.40.50.300">
    <property type="entry name" value="P-loop containing nucleotide triphosphate hydrolases"/>
    <property type="match status" value="1"/>
</dbReference>
<evidence type="ECO:0000259" key="4">
    <source>
        <dbReference type="PROSITE" id="PS50893"/>
    </source>
</evidence>
<reference evidence="6" key="4">
    <citation type="journal article" date="2015" name="F1000Prime Rep">
        <title>Structure and mechanism of ABC transporters.</title>
        <authorList>
            <person name="Wilkens S."/>
        </authorList>
    </citation>
    <scope>NUCLEOTIDE SEQUENCE</scope>
</reference>
<dbReference type="OrthoDB" id="4408248at2"/>
<dbReference type="RefSeq" id="WP_034410952.1">
    <property type="nucleotide sequence ID" value="NZ_AXWS01000008.1"/>
</dbReference>
<dbReference type="SUPFAM" id="SSF52540">
    <property type="entry name" value="P-loop containing nucleoside triphosphate hydrolases"/>
    <property type="match status" value="1"/>
</dbReference>
<keyword evidence="2" id="KW-0547">Nucleotide-binding</keyword>
<reference evidence="6" key="1">
    <citation type="journal article" date="1999" name="J. Mol. Biol.">
        <title>ABC-ATPases, adaptable energy generators fuelling transmembrane movement of a variety of molecules in organisms from bacteria to humans.</title>
        <authorList>
            <person name="Holland I.B."/>
            <person name="Blight M.A."/>
        </authorList>
    </citation>
    <scope>NUCLEOTIDE SEQUENCE</scope>
</reference>
<reference evidence="6" key="5">
    <citation type="submission" date="2025-08" db="UniProtKB">
        <authorList>
            <consortium name="RefSeq"/>
        </authorList>
    </citation>
    <scope>IDENTIFICATION</scope>
</reference>
<dbReference type="InterPro" id="IPR003439">
    <property type="entry name" value="ABC_transporter-like_ATP-bd"/>
</dbReference>
<evidence type="ECO:0000256" key="2">
    <source>
        <dbReference type="ARBA" id="ARBA00022741"/>
    </source>
</evidence>
<dbReference type="GO" id="GO:0005524">
    <property type="term" value="F:ATP binding"/>
    <property type="evidence" value="ECO:0007669"/>
    <property type="project" value="UniProtKB-KW"/>
</dbReference>
<dbReference type="PROSITE" id="PS50893">
    <property type="entry name" value="ABC_TRANSPORTER_2"/>
    <property type="match status" value="1"/>
</dbReference>
<feature type="domain" description="ABC transporter" evidence="4">
    <location>
        <begin position="2"/>
        <end position="200"/>
    </location>
</feature>
<evidence type="ECO:0000256" key="1">
    <source>
        <dbReference type="ARBA" id="ARBA00022475"/>
    </source>
</evidence>
<proteinExistence type="predicted"/>